<protein>
    <submittedName>
        <fullName evidence="2">Uncharacterized protein</fullName>
    </submittedName>
</protein>
<feature type="region of interest" description="Disordered" evidence="1">
    <location>
        <begin position="91"/>
        <end position="112"/>
    </location>
</feature>
<name>A0A4C1VHM5_EUMVA</name>
<reference evidence="2 3" key="1">
    <citation type="journal article" date="2019" name="Commun. Biol.">
        <title>The bagworm genome reveals a unique fibroin gene that provides high tensile strength.</title>
        <authorList>
            <person name="Kono N."/>
            <person name="Nakamura H."/>
            <person name="Ohtoshi R."/>
            <person name="Tomita M."/>
            <person name="Numata K."/>
            <person name="Arakawa K."/>
        </authorList>
    </citation>
    <scope>NUCLEOTIDE SEQUENCE [LARGE SCALE GENOMIC DNA]</scope>
</reference>
<evidence type="ECO:0000313" key="3">
    <source>
        <dbReference type="Proteomes" id="UP000299102"/>
    </source>
</evidence>
<accession>A0A4C1VHM5</accession>
<gene>
    <name evidence="2" type="ORF">EVAR_95206_1</name>
</gene>
<comment type="caution">
    <text evidence="2">The sequence shown here is derived from an EMBL/GenBank/DDBJ whole genome shotgun (WGS) entry which is preliminary data.</text>
</comment>
<dbReference type="AlphaFoldDB" id="A0A4C1VHM5"/>
<dbReference type="Proteomes" id="UP000299102">
    <property type="component" value="Unassembled WGS sequence"/>
</dbReference>
<organism evidence="2 3">
    <name type="scientific">Eumeta variegata</name>
    <name type="common">Bagworm moth</name>
    <name type="synonym">Eumeta japonica</name>
    <dbReference type="NCBI Taxonomy" id="151549"/>
    <lineage>
        <taxon>Eukaryota</taxon>
        <taxon>Metazoa</taxon>
        <taxon>Ecdysozoa</taxon>
        <taxon>Arthropoda</taxon>
        <taxon>Hexapoda</taxon>
        <taxon>Insecta</taxon>
        <taxon>Pterygota</taxon>
        <taxon>Neoptera</taxon>
        <taxon>Endopterygota</taxon>
        <taxon>Lepidoptera</taxon>
        <taxon>Glossata</taxon>
        <taxon>Ditrysia</taxon>
        <taxon>Tineoidea</taxon>
        <taxon>Psychidae</taxon>
        <taxon>Oiketicinae</taxon>
        <taxon>Eumeta</taxon>
    </lineage>
</organism>
<keyword evidence="3" id="KW-1185">Reference proteome</keyword>
<evidence type="ECO:0000256" key="1">
    <source>
        <dbReference type="SAM" id="MobiDB-lite"/>
    </source>
</evidence>
<dbReference type="EMBL" id="BGZK01000343">
    <property type="protein sequence ID" value="GBP38079.1"/>
    <property type="molecule type" value="Genomic_DNA"/>
</dbReference>
<proteinExistence type="predicted"/>
<sequence length="112" mass="12392">MVHEKGGKDEEIYAFYYFMDILGSCTNGRVLFLSIIVSARTYLSIAPELNNGNGEQTLNSAAEETCSKDIRLLTKSDVTFDAVRRRTGRRAAPAPARVAVPQREPGCDDYNS</sequence>
<evidence type="ECO:0000313" key="2">
    <source>
        <dbReference type="EMBL" id="GBP38079.1"/>
    </source>
</evidence>
<feature type="compositionally biased region" description="Low complexity" evidence="1">
    <location>
        <begin position="91"/>
        <end position="101"/>
    </location>
</feature>